<dbReference type="EMBL" id="VWLX01000001">
    <property type="protein sequence ID" value="KAA3809679.1"/>
    <property type="molecule type" value="Genomic_DNA"/>
</dbReference>
<dbReference type="STRING" id="28116.Bovatus_01817"/>
<dbReference type="CDD" id="cd13639">
    <property type="entry name" value="PBP2_OpuAC_like"/>
    <property type="match status" value="1"/>
</dbReference>
<dbReference type="Gene3D" id="3.40.190.10">
    <property type="entry name" value="Periplasmic binding protein-like II"/>
    <property type="match status" value="1"/>
</dbReference>
<proteinExistence type="predicted"/>
<feature type="domain" description="ABC-type glycine betaine transport system substrate-binding" evidence="5">
    <location>
        <begin position="28"/>
        <end position="272"/>
    </location>
</feature>
<evidence type="ECO:0000256" key="3">
    <source>
        <dbReference type="ARBA" id="ARBA00022475"/>
    </source>
</evidence>
<dbReference type="PANTHER" id="PTHR47737">
    <property type="entry name" value="GLYCINE BETAINE/PROLINE BETAINE TRANSPORT SYSTEM PERMEASE PROTEIN PROW"/>
    <property type="match status" value="1"/>
</dbReference>
<gene>
    <name evidence="6" type="ORF">F3F51_02270</name>
    <name evidence="7" type="ORF">PO382_01585</name>
</gene>
<evidence type="ECO:0000313" key="8">
    <source>
        <dbReference type="Proteomes" id="UP000460135"/>
    </source>
</evidence>
<dbReference type="EMBL" id="JAQNZF010000002">
    <property type="protein sequence ID" value="MDC2740911.1"/>
    <property type="molecule type" value="Genomic_DNA"/>
</dbReference>
<evidence type="ECO:0000256" key="4">
    <source>
        <dbReference type="ARBA" id="ARBA00023136"/>
    </source>
</evidence>
<dbReference type="GO" id="GO:0015226">
    <property type="term" value="F:carnitine transmembrane transporter activity"/>
    <property type="evidence" value="ECO:0007669"/>
    <property type="project" value="TreeGrafter"/>
</dbReference>
<dbReference type="AlphaFoldDB" id="A0A139KQB1"/>
<evidence type="ECO:0000259" key="5">
    <source>
        <dbReference type="Pfam" id="PF04069"/>
    </source>
</evidence>
<dbReference type="InterPro" id="IPR007210">
    <property type="entry name" value="ABC_Gly_betaine_transp_sub-bd"/>
</dbReference>
<protein>
    <submittedName>
        <fullName evidence="6">Glycine betaine ABC transporter substrate-binding protein</fullName>
    </submittedName>
</protein>
<dbReference type="Pfam" id="PF04069">
    <property type="entry name" value="OpuAC"/>
    <property type="match status" value="1"/>
</dbReference>
<dbReference type="RefSeq" id="WP_004312808.1">
    <property type="nucleotide sequence ID" value="NZ_CAXTIO010000020.1"/>
</dbReference>
<keyword evidence="2" id="KW-0813">Transport</keyword>
<dbReference type="GO" id="GO:0005275">
    <property type="term" value="F:amine transmembrane transporter activity"/>
    <property type="evidence" value="ECO:0007669"/>
    <property type="project" value="TreeGrafter"/>
</dbReference>
<dbReference type="GO" id="GO:0031460">
    <property type="term" value="P:glycine betaine transport"/>
    <property type="evidence" value="ECO:0007669"/>
    <property type="project" value="TreeGrafter"/>
</dbReference>
<evidence type="ECO:0000313" key="6">
    <source>
        <dbReference type="EMBL" id="KAA3809679.1"/>
    </source>
</evidence>
<accession>A0A139KQB1</accession>
<dbReference type="Proteomes" id="UP000460135">
    <property type="component" value="Unassembled WGS sequence"/>
</dbReference>
<comment type="subcellular location">
    <subcellularLocation>
        <location evidence="1">Cell membrane</location>
    </subcellularLocation>
</comment>
<dbReference type="SUPFAM" id="SSF53850">
    <property type="entry name" value="Periplasmic binding protein-like II"/>
    <property type="match status" value="1"/>
</dbReference>
<dbReference type="PANTHER" id="PTHR47737:SF1">
    <property type="entry name" value="GLYCINE BETAINE_PROLINE BETAINE TRANSPORT SYSTEM PERMEASE PROTEIN PROW"/>
    <property type="match status" value="1"/>
</dbReference>
<dbReference type="GO" id="GO:0015871">
    <property type="term" value="P:choline transport"/>
    <property type="evidence" value="ECO:0007669"/>
    <property type="project" value="TreeGrafter"/>
</dbReference>
<reference evidence="7" key="2">
    <citation type="submission" date="2022-10" db="EMBL/GenBank/DDBJ databases">
        <title>Human gut microbiome strain richness.</title>
        <authorList>
            <person name="Chen-Liaw A."/>
        </authorList>
    </citation>
    <scope>NUCLEOTIDE SEQUENCE</scope>
    <source>
        <strain evidence="7">BSD2780120875st1_E1_BSD2780120875_150330</strain>
    </source>
</reference>
<dbReference type="PROSITE" id="PS51257">
    <property type="entry name" value="PROKAR_LIPOPROTEIN"/>
    <property type="match status" value="1"/>
</dbReference>
<sequence length="288" mass="32499">MRIYKIVGIVLSAILLLASCTNSDLEKKKVKIAYANWLEGIAMSHLAKVVLEEHGYEVELQNADLAPIFVSMSGKKSDVFLDAWLPITMKDYMDQYGDSIEFLGEVYGEARVGLVVPQYVTIQSISELEANKDRFSSEIVGIDAGAGIMKTTDKAIAAYGLDGYTLMTSSSSTMLASLKKAMDKGEWIVITGWTPHWMFDQFDLKFLDDPKKVYGDLEEIHAIAWKGFSEKDPFAAEFFGNIKLTTEELSSFMTAMKDARMDEEEIARKWRDEHRQLVDSWIPKSENK</sequence>
<dbReference type="Gene3D" id="3.40.190.100">
    <property type="entry name" value="Glycine betaine-binding periplasmic protein, domain 2"/>
    <property type="match status" value="1"/>
</dbReference>
<name>A0A139KQB1_BACOV</name>
<dbReference type="Proteomes" id="UP001219389">
    <property type="component" value="Unassembled WGS sequence"/>
</dbReference>
<keyword evidence="4" id="KW-0472">Membrane</keyword>
<comment type="caution">
    <text evidence="6">The sequence shown here is derived from an EMBL/GenBank/DDBJ whole genome shotgun (WGS) entry which is preliminary data.</text>
</comment>
<reference evidence="6 8" key="1">
    <citation type="journal article" date="2019" name="Nat. Med.">
        <title>A library of human gut bacterial isolates paired with longitudinal multiomics data enables mechanistic microbiome research.</title>
        <authorList>
            <person name="Poyet M."/>
            <person name="Groussin M."/>
            <person name="Gibbons S.M."/>
            <person name="Avila-Pacheco J."/>
            <person name="Jiang X."/>
            <person name="Kearney S.M."/>
            <person name="Perrotta A.R."/>
            <person name="Berdy B."/>
            <person name="Zhao S."/>
            <person name="Lieberman T.D."/>
            <person name="Swanson P.K."/>
            <person name="Smith M."/>
            <person name="Roesemann S."/>
            <person name="Alexander J.E."/>
            <person name="Rich S.A."/>
            <person name="Livny J."/>
            <person name="Vlamakis H."/>
            <person name="Clish C."/>
            <person name="Bullock K."/>
            <person name="Deik A."/>
            <person name="Scott J."/>
            <person name="Pierce K.A."/>
            <person name="Xavier R.J."/>
            <person name="Alm E.J."/>
        </authorList>
    </citation>
    <scope>NUCLEOTIDE SEQUENCE [LARGE SCALE GENOMIC DNA]</scope>
    <source>
        <strain evidence="6 8">BIOML-A183</strain>
    </source>
</reference>
<keyword evidence="3" id="KW-1003">Cell membrane</keyword>
<dbReference type="GO" id="GO:0043190">
    <property type="term" value="C:ATP-binding cassette (ABC) transporter complex"/>
    <property type="evidence" value="ECO:0007669"/>
    <property type="project" value="InterPro"/>
</dbReference>
<organism evidence="6 8">
    <name type="scientific">Bacteroides ovatus</name>
    <dbReference type="NCBI Taxonomy" id="28116"/>
    <lineage>
        <taxon>Bacteria</taxon>
        <taxon>Pseudomonadati</taxon>
        <taxon>Bacteroidota</taxon>
        <taxon>Bacteroidia</taxon>
        <taxon>Bacteroidales</taxon>
        <taxon>Bacteroidaceae</taxon>
        <taxon>Bacteroides</taxon>
    </lineage>
</organism>
<evidence type="ECO:0000256" key="2">
    <source>
        <dbReference type="ARBA" id="ARBA00022448"/>
    </source>
</evidence>
<evidence type="ECO:0000256" key="1">
    <source>
        <dbReference type="ARBA" id="ARBA00004236"/>
    </source>
</evidence>
<evidence type="ECO:0000313" key="7">
    <source>
        <dbReference type="EMBL" id="MDC2740911.1"/>
    </source>
</evidence>